<dbReference type="GO" id="GO:0004156">
    <property type="term" value="F:dihydropteroate synthase activity"/>
    <property type="evidence" value="ECO:0007669"/>
    <property type="project" value="UniProtKB-EC"/>
</dbReference>
<evidence type="ECO:0000256" key="1">
    <source>
        <dbReference type="ARBA" id="ARBA00000012"/>
    </source>
</evidence>
<comment type="pathway">
    <text evidence="3">Cofactor biosynthesis; tetrahydrofolate biosynthesis; 7,8-dihydrofolate from 2-amino-4-hydroxy-6-hydroxymethyl-7,8-dihydropteridine diphosphate and 4-aminobenzoate: step 1/2.</text>
</comment>
<evidence type="ECO:0000256" key="7">
    <source>
        <dbReference type="ARBA" id="ARBA00022723"/>
    </source>
</evidence>
<dbReference type="EC" id="2.5.1.15" evidence="5"/>
<reference evidence="12" key="1">
    <citation type="submission" date="2023-07" db="EMBL/GenBank/DDBJ databases">
        <title>30 novel species of actinomycetes from the DSMZ collection.</title>
        <authorList>
            <person name="Nouioui I."/>
        </authorList>
    </citation>
    <scope>NUCLEOTIDE SEQUENCE [LARGE SCALE GENOMIC DNA]</scope>
    <source>
        <strain evidence="12">DSM 45834</strain>
    </source>
</reference>
<keyword evidence="8" id="KW-0460">Magnesium</keyword>
<dbReference type="PANTHER" id="PTHR20941">
    <property type="entry name" value="FOLATE SYNTHESIS PROTEINS"/>
    <property type="match status" value="1"/>
</dbReference>
<proteinExistence type="inferred from homology"/>
<dbReference type="Gene3D" id="3.20.20.20">
    <property type="entry name" value="Dihydropteroate synthase-like"/>
    <property type="match status" value="1"/>
</dbReference>
<accession>A0ABU2N3Y6</accession>
<dbReference type="PROSITE" id="PS50972">
    <property type="entry name" value="PTERIN_BINDING"/>
    <property type="match status" value="1"/>
</dbReference>
<dbReference type="EMBL" id="JAVREJ010000001">
    <property type="protein sequence ID" value="MDT0348014.1"/>
    <property type="molecule type" value="Genomic_DNA"/>
</dbReference>
<gene>
    <name evidence="11" type="primary">folP</name>
    <name evidence="11" type="ORF">RM445_00565</name>
</gene>
<keyword evidence="6 11" id="KW-0808">Transferase</keyword>
<dbReference type="PROSITE" id="PS00793">
    <property type="entry name" value="DHPS_2"/>
    <property type="match status" value="1"/>
</dbReference>
<keyword evidence="12" id="KW-1185">Reference proteome</keyword>
<sequence>MGILNVTPDSFSDGGRFLDLDHAVAHGIAMREAGADLVDVGGESTRPGAGRIDTAEELGRVLPVVRDLVADGVPVSIDTTRAAVAEAVLEAGATVVNDVSGGLADAAMARVVAEARVPWILMHWRGHSARMGALAAYEDVLAEVRAELVARVDAAVLAGVDPGRIVLDPGLGFAKTAAHNWALLRRLDVLLALGFPLMVGASRKRFLGQLLAGDDDAPRPPDGREVATAAITALVATAGAWGVRVHDVASSMDAVAVAAAIHLGAAPALGRPRTEP</sequence>
<dbReference type="NCBIfam" id="TIGR01496">
    <property type="entry name" value="DHPS"/>
    <property type="match status" value="1"/>
</dbReference>
<keyword evidence="7" id="KW-0479">Metal-binding</keyword>
<evidence type="ECO:0000256" key="8">
    <source>
        <dbReference type="ARBA" id="ARBA00022842"/>
    </source>
</evidence>
<dbReference type="Proteomes" id="UP001183202">
    <property type="component" value="Unassembled WGS sequence"/>
</dbReference>
<evidence type="ECO:0000259" key="10">
    <source>
        <dbReference type="PROSITE" id="PS50972"/>
    </source>
</evidence>
<dbReference type="SUPFAM" id="SSF51717">
    <property type="entry name" value="Dihydropteroate synthetase-like"/>
    <property type="match status" value="1"/>
</dbReference>
<dbReference type="InterPro" id="IPR045031">
    <property type="entry name" value="DHP_synth-like"/>
</dbReference>
<comment type="similarity">
    <text evidence="4">Belongs to the DHPS family.</text>
</comment>
<dbReference type="Pfam" id="PF00809">
    <property type="entry name" value="Pterin_bind"/>
    <property type="match status" value="1"/>
</dbReference>
<feature type="domain" description="Pterin-binding" evidence="10">
    <location>
        <begin position="1"/>
        <end position="256"/>
    </location>
</feature>
<evidence type="ECO:0000313" key="12">
    <source>
        <dbReference type="Proteomes" id="UP001183202"/>
    </source>
</evidence>
<dbReference type="PANTHER" id="PTHR20941:SF1">
    <property type="entry name" value="FOLIC ACID SYNTHESIS PROTEIN FOL1"/>
    <property type="match status" value="1"/>
</dbReference>
<comment type="catalytic activity">
    <reaction evidence="1">
        <text>(7,8-dihydropterin-6-yl)methyl diphosphate + 4-aminobenzoate = 7,8-dihydropteroate + diphosphate</text>
        <dbReference type="Rhea" id="RHEA:19949"/>
        <dbReference type="ChEBI" id="CHEBI:17836"/>
        <dbReference type="ChEBI" id="CHEBI:17839"/>
        <dbReference type="ChEBI" id="CHEBI:33019"/>
        <dbReference type="ChEBI" id="CHEBI:72950"/>
        <dbReference type="EC" id="2.5.1.15"/>
    </reaction>
</comment>
<evidence type="ECO:0000256" key="2">
    <source>
        <dbReference type="ARBA" id="ARBA00001946"/>
    </source>
</evidence>
<evidence type="ECO:0000256" key="3">
    <source>
        <dbReference type="ARBA" id="ARBA00004763"/>
    </source>
</evidence>
<dbReference type="InterPro" id="IPR000489">
    <property type="entry name" value="Pterin-binding_dom"/>
</dbReference>
<dbReference type="InterPro" id="IPR011005">
    <property type="entry name" value="Dihydropteroate_synth-like_sf"/>
</dbReference>
<dbReference type="CDD" id="cd00739">
    <property type="entry name" value="DHPS"/>
    <property type="match status" value="1"/>
</dbReference>
<evidence type="ECO:0000256" key="4">
    <source>
        <dbReference type="ARBA" id="ARBA00009503"/>
    </source>
</evidence>
<dbReference type="RefSeq" id="WP_311554375.1">
    <property type="nucleotide sequence ID" value="NZ_JAVREJ010000001.1"/>
</dbReference>
<evidence type="ECO:0000256" key="6">
    <source>
        <dbReference type="ARBA" id="ARBA00022679"/>
    </source>
</evidence>
<comment type="cofactor">
    <cofactor evidence="2">
        <name>Mg(2+)</name>
        <dbReference type="ChEBI" id="CHEBI:18420"/>
    </cofactor>
</comment>
<name>A0ABU2N3Y6_9PSEU</name>
<dbReference type="InterPro" id="IPR006390">
    <property type="entry name" value="DHP_synth_dom"/>
</dbReference>
<protein>
    <recommendedName>
        <fullName evidence="5">dihydropteroate synthase</fullName>
        <ecNumber evidence="5">2.5.1.15</ecNumber>
    </recommendedName>
</protein>
<evidence type="ECO:0000256" key="9">
    <source>
        <dbReference type="ARBA" id="ARBA00022909"/>
    </source>
</evidence>
<keyword evidence="9" id="KW-0289">Folate biosynthesis</keyword>
<comment type="caution">
    <text evidence="11">The sequence shown here is derived from an EMBL/GenBank/DDBJ whole genome shotgun (WGS) entry which is preliminary data.</text>
</comment>
<organism evidence="11 12">
    <name type="scientific">Pseudonocardia charpentierae</name>
    <dbReference type="NCBI Taxonomy" id="3075545"/>
    <lineage>
        <taxon>Bacteria</taxon>
        <taxon>Bacillati</taxon>
        <taxon>Actinomycetota</taxon>
        <taxon>Actinomycetes</taxon>
        <taxon>Pseudonocardiales</taxon>
        <taxon>Pseudonocardiaceae</taxon>
        <taxon>Pseudonocardia</taxon>
    </lineage>
</organism>
<evidence type="ECO:0000313" key="11">
    <source>
        <dbReference type="EMBL" id="MDT0348014.1"/>
    </source>
</evidence>
<evidence type="ECO:0000256" key="5">
    <source>
        <dbReference type="ARBA" id="ARBA00012458"/>
    </source>
</evidence>